<feature type="transmembrane region" description="Helical" evidence="1">
    <location>
        <begin position="229"/>
        <end position="252"/>
    </location>
</feature>
<feature type="transmembrane region" description="Helical" evidence="1">
    <location>
        <begin position="178"/>
        <end position="208"/>
    </location>
</feature>
<name>A0A949NHD8_9FIRM</name>
<accession>A0A949NHD8</accession>
<gene>
    <name evidence="2" type="ORF">KTH89_05755</name>
</gene>
<keyword evidence="3" id="KW-1185">Reference proteome</keyword>
<dbReference type="PANTHER" id="PTHR38454:SF1">
    <property type="entry name" value="INTEGRAL MEMBRANE PROTEIN"/>
    <property type="match status" value="1"/>
</dbReference>
<sequence length="855" mass="93844">MIKSRSKQMIPYLLLTLLALALVLLIWPANSNYGSKMDWLSQHSVFPEYFRQLFYRTGNLLPDFAPELGGGQNIYYFAYYGLLNPLFLPSYLMPSVPMTDYVAGMAVLCVTASVCLFYYWLRSHACAALPRLTISVLFLCASPLLFHSHRHIMFMDYMPFLLLALIGTDRYFRTGKRALVCLSVFLCIMISYFFSVGCIGAVLFYALYLSYGRHPRLFSRETFSPLLHILSAILTAVLMAGVLLLPVAYVILNGRSGSGSLSILSLLCPKLSIDWLVYSAYGTGLTCFSLAALLAACLSKNRPLRLLAVLLVTLQIIPVFVYLLNGTLYLRAKALIPFVPLYLLPALHFLLYLKSKLRRQSALCYLLILTSCATALIVNHTETWAGQSLTDSLHLTEKEKLLRALPDSGPYRTDDLDGNVLTMNQTFGLKARRTSIYSSTSNKDYSHFLSEYLGNAKPSRTSLINAATPNIFLQSLLGVRYLLSADSVPAGFLPLQTEGSTTLYENVNARPLAYASCRLFSETSYDGLRFPYTLQPLFEGIITRRAAQDVPSVTESWLTPLALPSVTAPKNLRITQDAGSLHIEAAADATAVIPLDTPLAGQILILEFQVDDTLNPPTNDTTVTINGIQNKLSKKTASYPNHNYQFRYVISSDAPITRLDLSFSPGVYTLSSIQAYTVSTAAFQDAVTSVIPLVPDTAIQSGSAPRTTSAPRTFVPLSSSVAAGSPPILQGTINLPASGYLATTLPYDRGYTVTVDGQPQPYEKVNKAFLGFPLSEGLHTITITYQAPFKLPGLICSLLGGLLFLYLLWPWRGIAPGGRKRADAEGGNSGAEAADTDWAGTSCPREGCVQSYKLR</sequence>
<feature type="transmembrane region" description="Helical" evidence="1">
    <location>
        <begin position="791"/>
        <end position="811"/>
    </location>
</feature>
<feature type="transmembrane region" description="Helical" evidence="1">
    <location>
        <begin position="362"/>
        <end position="378"/>
    </location>
</feature>
<keyword evidence="1" id="KW-0812">Transmembrane</keyword>
<feature type="transmembrane region" description="Helical" evidence="1">
    <location>
        <begin position="275"/>
        <end position="297"/>
    </location>
</feature>
<dbReference type="EMBL" id="JAHQCW010000006">
    <property type="protein sequence ID" value="MBU9736035.1"/>
    <property type="molecule type" value="Genomic_DNA"/>
</dbReference>
<feature type="transmembrane region" description="Helical" evidence="1">
    <location>
        <begin position="101"/>
        <end position="121"/>
    </location>
</feature>
<organism evidence="2 3">
    <name type="scientific">Diplocloster agilis</name>
    <dbReference type="NCBI Taxonomy" id="2850323"/>
    <lineage>
        <taxon>Bacteria</taxon>
        <taxon>Bacillati</taxon>
        <taxon>Bacillota</taxon>
        <taxon>Clostridia</taxon>
        <taxon>Lachnospirales</taxon>
        <taxon>Lachnospiraceae</taxon>
        <taxon>Diplocloster</taxon>
    </lineage>
</organism>
<dbReference type="AlphaFoldDB" id="A0A949NHD8"/>
<feature type="transmembrane region" description="Helical" evidence="1">
    <location>
        <begin position="304"/>
        <end position="323"/>
    </location>
</feature>
<keyword evidence="1" id="KW-1133">Transmembrane helix</keyword>
<protein>
    <submittedName>
        <fullName evidence="2">YfhO family protein</fullName>
    </submittedName>
</protein>
<comment type="caution">
    <text evidence="2">The sequence shown here is derived from an EMBL/GenBank/DDBJ whole genome shotgun (WGS) entry which is preliminary data.</text>
</comment>
<dbReference type="InterPro" id="IPR018580">
    <property type="entry name" value="Uncharacterised_YfhO"/>
</dbReference>
<feature type="transmembrane region" description="Helical" evidence="1">
    <location>
        <begin position="127"/>
        <end position="146"/>
    </location>
</feature>
<evidence type="ECO:0000256" key="1">
    <source>
        <dbReference type="SAM" id="Phobius"/>
    </source>
</evidence>
<dbReference type="PANTHER" id="PTHR38454">
    <property type="entry name" value="INTEGRAL MEMBRANE PROTEIN-RELATED"/>
    <property type="match status" value="1"/>
</dbReference>
<keyword evidence="1" id="KW-0472">Membrane</keyword>
<proteinExistence type="predicted"/>
<evidence type="ECO:0000313" key="3">
    <source>
        <dbReference type="Proteomes" id="UP000712157"/>
    </source>
</evidence>
<feature type="transmembrane region" description="Helical" evidence="1">
    <location>
        <begin position="335"/>
        <end position="353"/>
    </location>
</feature>
<dbReference type="RefSeq" id="WP_238721000.1">
    <property type="nucleotide sequence ID" value="NZ_JAHQCW010000006.1"/>
</dbReference>
<reference evidence="2" key="1">
    <citation type="submission" date="2021-06" db="EMBL/GenBank/DDBJ databases">
        <title>Description of novel taxa of the family Lachnospiraceae.</title>
        <authorList>
            <person name="Chaplin A.V."/>
            <person name="Sokolova S.R."/>
            <person name="Pikina A.P."/>
            <person name="Korzhanova M."/>
            <person name="Belova V."/>
            <person name="Korostin D."/>
            <person name="Efimov B.A."/>
        </authorList>
    </citation>
    <scope>NUCLEOTIDE SEQUENCE</scope>
    <source>
        <strain evidence="2">ASD5720</strain>
    </source>
</reference>
<dbReference type="Pfam" id="PF09586">
    <property type="entry name" value="YfhO"/>
    <property type="match status" value="3"/>
</dbReference>
<dbReference type="Proteomes" id="UP000712157">
    <property type="component" value="Unassembled WGS sequence"/>
</dbReference>
<evidence type="ECO:0000313" key="2">
    <source>
        <dbReference type="EMBL" id="MBU9736035.1"/>
    </source>
</evidence>